<gene>
    <name evidence="1" type="ORF">GOQ27_12105</name>
</gene>
<evidence type="ECO:0000313" key="2">
    <source>
        <dbReference type="Proteomes" id="UP000724672"/>
    </source>
</evidence>
<sequence>MKNQSKENINTEPIERNITAAWANIETLKKVSRVPIPSVDQVKDAKDWVDKNQK</sequence>
<dbReference type="InterPro" id="IPR024209">
    <property type="entry name" value="CDIF630_02480-like"/>
</dbReference>
<dbReference type="EMBL" id="WSFT01000044">
    <property type="protein sequence ID" value="MBS4539209.1"/>
    <property type="molecule type" value="Genomic_DNA"/>
</dbReference>
<proteinExistence type="predicted"/>
<organism evidence="1 2">
    <name type="scientific">Anaeromonas frigoriresistens</name>
    <dbReference type="NCBI Taxonomy" id="2683708"/>
    <lineage>
        <taxon>Bacteria</taxon>
        <taxon>Bacillati</taxon>
        <taxon>Bacillota</taxon>
        <taxon>Tissierellia</taxon>
        <taxon>Tissierellales</taxon>
        <taxon>Thermohalobacteraceae</taxon>
        <taxon>Anaeromonas</taxon>
    </lineage>
</organism>
<comment type="caution">
    <text evidence="1">The sequence shown here is derived from an EMBL/GenBank/DDBJ whole genome shotgun (WGS) entry which is preliminary data.</text>
</comment>
<name>A0A942UYL9_9FIRM</name>
<dbReference type="RefSeq" id="WP_203367134.1">
    <property type="nucleotide sequence ID" value="NZ_WSFT01000044.1"/>
</dbReference>
<dbReference type="Proteomes" id="UP000724672">
    <property type="component" value="Unassembled WGS sequence"/>
</dbReference>
<accession>A0A942UYL9</accession>
<protein>
    <submittedName>
        <fullName evidence="1">DUF3787 domain-containing protein</fullName>
    </submittedName>
</protein>
<evidence type="ECO:0000313" key="1">
    <source>
        <dbReference type="EMBL" id="MBS4539209.1"/>
    </source>
</evidence>
<reference evidence="1" key="1">
    <citation type="submission" date="2019-12" db="EMBL/GenBank/DDBJ databases">
        <title>Clostridiaceae gen. nov. sp. nov., isolated from sediment in Xinjiang, China.</title>
        <authorList>
            <person name="Zhang R."/>
        </authorList>
    </citation>
    <scope>NUCLEOTIDE SEQUENCE</scope>
    <source>
        <strain evidence="1">D2Q-11</strain>
    </source>
</reference>
<keyword evidence="2" id="KW-1185">Reference proteome</keyword>
<dbReference type="Pfam" id="PF12655">
    <property type="entry name" value="CDIF630_02480-like"/>
    <property type="match status" value="1"/>
</dbReference>
<dbReference type="AlphaFoldDB" id="A0A942UYL9"/>